<dbReference type="AlphaFoldDB" id="A0A061RJ87"/>
<reference evidence="2" key="1">
    <citation type="submission" date="2014-05" db="EMBL/GenBank/DDBJ databases">
        <title>The transcriptome of the halophilic microalga Tetraselmis sp. GSL018 isolated from the Great Salt Lake, Utah.</title>
        <authorList>
            <person name="Jinkerson R.E."/>
            <person name="D'Adamo S."/>
            <person name="Posewitz M.C."/>
        </authorList>
    </citation>
    <scope>NUCLEOTIDE SEQUENCE</scope>
    <source>
        <strain evidence="2">GSL018</strain>
    </source>
</reference>
<keyword evidence="2" id="KW-0808">Transferase</keyword>
<dbReference type="CDD" id="cd02440">
    <property type="entry name" value="AdoMet_MTases"/>
    <property type="match status" value="1"/>
</dbReference>
<dbReference type="PANTHER" id="PTHR20974:SF0">
    <property type="entry name" value="UPF0585 PROTEIN CG18661"/>
    <property type="match status" value="1"/>
</dbReference>
<dbReference type="EMBL" id="GBEZ01015459">
    <property type="protein sequence ID" value="JAC70705.1"/>
    <property type="molecule type" value="Transcribed_RNA"/>
</dbReference>
<dbReference type="GO" id="GO:0008168">
    <property type="term" value="F:methyltransferase activity"/>
    <property type="evidence" value="ECO:0007669"/>
    <property type="project" value="UniProtKB-KW"/>
</dbReference>
<dbReference type="Gene3D" id="3.40.50.150">
    <property type="entry name" value="Vaccinia Virus protein VP39"/>
    <property type="match status" value="1"/>
</dbReference>
<dbReference type="InterPro" id="IPR010342">
    <property type="entry name" value="DUF938"/>
</dbReference>
<dbReference type="GO" id="GO:0032259">
    <property type="term" value="P:methylation"/>
    <property type="evidence" value="ECO:0007669"/>
    <property type="project" value="UniProtKB-KW"/>
</dbReference>
<dbReference type="SUPFAM" id="SSF53335">
    <property type="entry name" value="S-adenosyl-L-methionine-dependent methyltransferases"/>
    <property type="match status" value="1"/>
</dbReference>
<name>A0A061RJ87_9CHLO</name>
<accession>A0A061RJ87</accession>
<sequence>VTHSQLPGLVRSRCKLPRSAGTRTRILKMSCAARIAPAADRNKESIRQVLAPLLGPLNSGTVLEVASGTGQHVAFFAENFPGLIWQPTDVDASNFESIQAHCERRENVLPPKVLDCSSNNWPLEDSSVAAVLCSNLTHISPFSATQGLIKGASQALEKDGLLFIYGPFKVNGEFTTESNRAFHESLVGRDPEWGYRDISDIETLATARGFLLEAMKPMPANNFSLIFRKQTE</sequence>
<feature type="non-terminal residue" evidence="2">
    <location>
        <position position="1"/>
    </location>
</feature>
<evidence type="ECO:0000256" key="1">
    <source>
        <dbReference type="ARBA" id="ARBA00008308"/>
    </source>
</evidence>
<proteinExistence type="inferred from homology"/>
<dbReference type="Pfam" id="PF06080">
    <property type="entry name" value="DUF938"/>
    <property type="match status" value="1"/>
</dbReference>
<dbReference type="InterPro" id="IPR029063">
    <property type="entry name" value="SAM-dependent_MTases_sf"/>
</dbReference>
<keyword evidence="2" id="KW-0489">Methyltransferase</keyword>
<comment type="similarity">
    <text evidence="1">Belongs to the UPF0585 family.</text>
</comment>
<evidence type="ECO:0000313" key="2">
    <source>
        <dbReference type="EMBL" id="JAC70705.1"/>
    </source>
</evidence>
<organism evidence="2">
    <name type="scientific">Tetraselmis sp. GSL018</name>
    <dbReference type="NCBI Taxonomy" id="582737"/>
    <lineage>
        <taxon>Eukaryota</taxon>
        <taxon>Viridiplantae</taxon>
        <taxon>Chlorophyta</taxon>
        <taxon>core chlorophytes</taxon>
        <taxon>Chlorodendrophyceae</taxon>
        <taxon>Chlorodendrales</taxon>
        <taxon>Chlorodendraceae</taxon>
        <taxon>Tetraselmis</taxon>
    </lineage>
</organism>
<gene>
    <name evidence="2" type="ORF">TSPGSL018_3559</name>
</gene>
<dbReference type="PANTHER" id="PTHR20974">
    <property type="entry name" value="UPF0585 PROTEIN CG18661"/>
    <property type="match status" value="1"/>
</dbReference>
<protein>
    <submittedName>
        <fullName evidence="2">Sam-dependent methyltransferase</fullName>
    </submittedName>
</protein>